<evidence type="ECO:0000313" key="2">
    <source>
        <dbReference type="EMBL" id="EAW67845.1"/>
    </source>
</evidence>
<dbReference type="EMBL" id="CH471065">
    <property type="protein sequence ID" value="EAW67845.1"/>
    <property type="molecule type" value="Genomic_DNA"/>
</dbReference>
<organism evidence="1">
    <name type="scientific">Homo sapiens</name>
    <name type="common">Human</name>
    <dbReference type="NCBI Taxonomy" id="9606"/>
    <lineage>
        <taxon>Eukaryota</taxon>
        <taxon>Metazoa</taxon>
        <taxon>Chordata</taxon>
        <taxon>Craniata</taxon>
        <taxon>Vertebrata</taxon>
        <taxon>Euteleostomi</taxon>
        <taxon>Mammalia</taxon>
        <taxon>Eutheria</taxon>
        <taxon>Euarchontoglires</taxon>
        <taxon>Primates</taxon>
        <taxon>Haplorrhini</taxon>
        <taxon>Catarrhini</taxon>
        <taxon>Hominidae</taxon>
        <taxon>Homo</taxon>
    </lineage>
</organism>
<reference evidence="2" key="3">
    <citation type="submission" date="2005-07" db="EMBL/GenBank/DDBJ databases">
        <authorList>
            <person name="Mural R.J."/>
            <person name="Istrail S."/>
            <person name="Sutton G."/>
            <person name="Florea L."/>
            <person name="Halpern A.L."/>
            <person name="Mobarry C.M."/>
            <person name="Lippert R."/>
            <person name="Walenz B."/>
            <person name="Shatkay H."/>
            <person name="Dew I."/>
            <person name="Miller J.R."/>
            <person name="Flanigan M.J."/>
            <person name="Edwards N.J."/>
            <person name="Bolanos R."/>
            <person name="Fasulo D."/>
            <person name="Halldorsson B.V."/>
            <person name="Hannenhalli S."/>
            <person name="Turner R."/>
            <person name="Yooseph S."/>
            <person name="Lu F."/>
            <person name="Nusskern D.R."/>
            <person name="Shue B.C."/>
            <person name="Zheng X.H."/>
            <person name="Zhong F."/>
            <person name="Delcher A.L."/>
            <person name="Huson D.H."/>
            <person name="Kravitz S.A."/>
            <person name="Mouchard L."/>
            <person name="Reinert K."/>
            <person name="Remington K.A."/>
            <person name="Clark A.G."/>
            <person name="Waterman M.S."/>
            <person name="Eichler E.E."/>
            <person name="Adams M.D."/>
            <person name="Hunkapiller M.W."/>
            <person name="Myers E.W."/>
            <person name="Venter J.C."/>
        </authorList>
    </citation>
    <scope>NUCLEOTIDE SEQUENCE</scope>
</reference>
<gene>
    <name evidence="2" type="ORF">hCG_2033177</name>
</gene>
<evidence type="ECO:0000313" key="1">
    <source>
        <dbReference type="EMBL" id="BAB70928.1"/>
    </source>
</evidence>
<accession>Q96NH1</accession>
<reference evidence="2" key="1">
    <citation type="journal article" date="2001" name="Science">
        <title>The sequence of the human genome.</title>
        <authorList>
            <person name="Venter J.C."/>
            <person name="Adams M.D."/>
            <person name="Myers E.W."/>
            <person name="Li P.W."/>
            <person name="Mural R.J."/>
            <person name="Sutton G.G."/>
            <person name="Smith H.O."/>
            <person name="Yandell M."/>
            <person name="Evans C.A."/>
            <person name="Holt R.A."/>
            <person name="Gocayne J.D."/>
            <person name="Amanatides P."/>
            <person name="Ballew R.M."/>
            <person name="Huson D.H."/>
            <person name="Wortman J.R."/>
            <person name="Zhang Q."/>
            <person name="Kodira C.D."/>
            <person name="Zheng X.H."/>
            <person name="Chen L."/>
            <person name="Skupski M."/>
            <person name="Subramanian G."/>
            <person name="Thomas P.D."/>
            <person name="Zhang J."/>
            <person name="Gabor Miklos G.L."/>
            <person name="Nelson C."/>
            <person name="Broder S."/>
            <person name="Clark A.G."/>
            <person name="Nadeau J."/>
            <person name="McKusick V.A."/>
            <person name="Zinder N."/>
            <person name="Levine A.J."/>
            <person name="Roberts R.J."/>
            <person name="Simon M."/>
            <person name="Slayman C."/>
            <person name="Hunkapiller M."/>
            <person name="Bolanos R."/>
            <person name="Delcher A."/>
            <person name="Dew I."/>
            <person name="Fasulo D."/>
            <person name="Flanigan M."/>
            <person name="Florea L."/>
            <person name="Halpern A."/>
            <person name="Hannenhalli S."/>
            <person name="Kravitz S."/>
            <person name="Levy S."/>
            <person name="Mobarry C."/>
            <person name="Reinert K."/>
            <person name="Remington K."/>
            <person name="Abu-Threideh J."/>
            <person name="Beasley E."/>
            <person name="Biddick K."/>
            <person name="Bonazzi V."/>
            <person name="Brandon R."/>
            <person name="Cargill M."/>
            <person name="Chandramouliswaran I."/>
            <person name="Charlab R."/>
            <person name="Chaturvedi K."/>
            <person name="Deng Z."/>
            <person name="Di Francesco V."/>
            <person name="Dunn P."/>
            <person name="Eilbeck K."/>
            <person name="Evangelista C."/>
            <person name="Gabrielian A.E."/>
            <person name="Gan W."/>
            <person name="Ge W."/>
            <person name="Gong F."/>
            <person name="Gu Z."/>
            <person name="Guan P."/>
            <person name="Heiman T.J."/>
            <person name="Higgins M.E."/>
            <person name="Ji R.R."/>
            <person name="Ke Z."/>
            <person name="Ketchum K.A."/>
            <person name="Lai Z."/>
            <person name="Lei Y."/>
            <person name="Li Z."/>
            <person name="Li J."/>
            <person name="Liang Y."/>
            <person name="Lin X."/>
            <person name="Lu F."/>
            <person name="Merkulov G.V."/>
            <person name="Milshina N."/>
            <person name="Moore H.M."/>
            <person name="Naik A.K."/>
            <person name="Narayan V.A."/>
            <person name="Neelam B."/>
            <person name="Nusskern D."/>
            <person name="Rusch D.B."/>
            <person name="Salzberg S."/>
            <person name="Shao W."/>
            <person name="Shue B."/>
            <person name="Sun J."/>
            <person name="Wang Z."/>
            <person name="Wang A."/>
            <person name="Wang X."/>
            <person name="Wang J."/>
            <person name="Wei M."/>
            <person name="Wides R."/>
            <person name="Xiao C."/>
            <person name="Yan C."/>
            <person name="Yao A."/>
            <person name="Ye J."/>
            <person name="Zhan M."/>
            <person name="Zhang W."/>
            <person name="Zhang H."/>
            <person name="Zhao Q."/>
            <person name="Zheng L."/>
            <person name="Zhong F."/>
            <person name="Zhong W."/>
            <person name="Zhu S."/>
            <person name="Zhao S."/>
            <person name="Gilbert D."/>
            <person name="Baumhueter S."/>
            <person name="Spier G."/>
            <person name="Carter C."/>
            <person name="Cravchik A."/>
            <person name="Woodage T."/>
            <person name="Ali F."/>
            <person name="An H."/>
            <person name="Awe A."/>
            <person name="Baldwin D."/>
            <person name="Baden H."/>
            <person name="Barnstead M."/>
            <person name="Barrow I."/>
            <person name="Beeson K."/>
            <person name="Busam D."/>
            <person name="Carver A."/>
            <person name="Center A."/>
            <person name="Cheng M.L."/>
            <person name="Curry L."/>
            <person name="Danaher S."/>
            <person name="Davenport L."/>
            <person name="Desilets R."/>
            <person name="Dietz S."/>
            <person name="Dodson K."/>
            <person name="Doup L."/>
            <person name="Ferriera S."/>
            <person name="Garg N."/>
            <person name="Gluecksmann A."/>
            <person name="Hart B."/>
            <person name="Haynes J."/>
            <person name="Haynes C."/>
            <person name="Heiner C."/>
            <person name="Hladun S."/>
            <person name="Hostin D."/>
            <person name="Houck J."/>
            <person name="Howland T."/>
            <person name="Ibegwam C."/>
            <person name="Johnson J."/>
            <person name="Kalush F."/>
            <person name="Kline L."/>
            <person name="Koduru S."/>
            <person name="Love A."/>
            <person name="Mann F."/>
            <person name="May D."/>
            <person name="McCawley S."/>
            <person name="McIntosh T."/>
            <person name="McMullen I."/>
            <person name="Moy M."/>
            <person name="Moy L."/>
            <person name="Murphy B."/>
            <person name="Nelson K."/>
            <person name="Pfannkoch C."/>
            <person name="Pratts E."/>
            <person name="Puri V."/>
            <person name="Qureshi H."/>
            <person name="Reardon M."/>
            <person name="Rodriguez R."/>
            <person name="Rogers Y.H."/>
            <person name="Romblad D."/>
            <person name="Ruhfel B."/>
            <person name="Scott R."/>
            <person name="Sitter C."/>
            <person name="Smallwood M."/>
            <person name="Stewart E."/>
            <person name="Strong R."/>
            <person name="Suh E."/>
            <person name="Thomas R."/>
            <person name="Tint N.N."/>
            <person name="Tse S."/>
            <person name="Vech C."/>
            <person name="Wang G."/>
            <person name="Wetter J."/>
            <person name="Williams S."/>
            <person name="Williams M."/>
            <person name="Windsor S."/>
            <person name="Winn-Deen E."/>
            <person name="Wolfe K."/>
            <person name="Zaveri J."/>
            <person name="Zaveri K."/>
            <person name="Abril J.F."/>
            <person name="Guigo R."/>
            <person name="Campbell M.J."/>
            <person name="Sjolander K.V."/>
            <person name="Karlak B."/>
            <person name="Kejariwal A."/>
            <person name="Mi H."/>
            <person name="Lazareva B."/>
            <person name="Hatton T."/>
            <person name="Narechania A."/>
            <person name="Diemer K."/>
            <person name="Muruganujan A."/>
            <person name="Guo N."/>
            <person name="Sato S."/>
            <person name="Bafna V."/>
            <person name="Istrail S."/>
            <person name="Lippert R."/>
            <person name="Schwartz R."/>
            <person name="Walenz B."/>
            <person name="Yooseph S."/>
            <person name="Allen D."/>
            <person name="Basu A."/>
            <person name="Baxendale J."/>
            <person name="Blick L."/>
            <person name="Caminha M."/>
            <person name="Carnes-Stine J."/>
            <person name="Caulk P."/>
            <person name="Chiang Y.H."/>
            <person name="Coyne M."/>
            <person name="Dahlke C."/>
            <person name="Mays A."/>
            <person name="Dombroski M."/>
            <person name="Donnelly M."/>
            <person name="Ely D."/>
            <person name="Esparham S."/>
            <person name="Fosler C."/>
            <person name="Gire H."/>
            <person name="Glanowski S."/>
            <person name="Glasser K."/>
            <person name="Glodek A."/>
            <person name="Gorokhov M."/>
            <person name="Graham K."/>
            <person name="Gropman B."/>
            <person name="Harris M."/>
            <person name="Heil J."/>
            <person name="Henderson S."/>
            <person name="Hoover J."/>
            <person name="Jennings D."/>
            <person name="Jordan C."/>
            <person name="Jordan J."/>
            <person name="Kasha J."/>
            <person name="Kagan L."/>
            <person name="Kraft C."/>
            <person name="Levitsky A."/>
            <person name="Lewis M."/>
            <person name="Liu X."/>
            <person name="Lopez J."/>
            <person name="Ma D."/>
            <person name="Majoros W."/>
            <person name="McDaniel J."/>
            <person name="Murphy S."/>
            <person name="Newman M."/>
            <person name="Nguyen T."/>
            <person name="Nguyen N."/>
            <person name="Nodell M."/>
            <person name="Pan S."/>
            <person name="Peck J."/>
            <person name="Peterson M."/>
            <person name="Rowe W."/>
            <person name="Sanders R."/>
            <person name="Scott J."/>
            <person name="Simpson M."/>
            <person name="Smith T."/>
            <person name="Sprague A."/>
            <person name="Stockwell T."/>
            <person name="Turner R."/>
            <person name="Venter E."/>
            <person name="Wang M."/>
            <person name="Wen M."/>
            <person name="Wu D."/>
            <person name="Wu M."/>
            <person name="Xia A."/>
            <person name="Zandieh A."/>
            <person name="Zhu X."/>
        </authorList>
    </citation>
    <scope>NUCLEOTIDE SEQUENCE</scope>
</reference>
<name>Q96NH1_HUMAN</name>
<reference evidence="1" key="2">
    <citation type="journal article" date="2004" name="Nat. Genet.">
        <title>Complete sequencing and characterization of 21,243 full-length human cDNAs.</title>
        <authorList>
            <person name="Ota T."/>
            <person name="Suzuki Y."/>
            <person name="Nishikawa T."/>
            <person name="Otsuki T."/>
            <person name="Sugiyama T."/>
            <person name="Irie R."/>
            <person name="Wakamatsu A."/>
            <person name="Hayashi K."/>
            <person name="Sato H."/>
            <person name="Nagai K."/>
            <person name="Kimura K."/>
            <person name="Makita H."/>
            <person name="Sekine M."/>
            <person name="Obayashi M."/>
            <person name="Nishi T."/>
            <person name="Shibahara T."/>
            <person name="Tanaka T."/>
            <person name="Ishii S."/>
            <person name="Yamamoto J."/>
            <person name="Saito K."/>
            <person name="Kawai Y."/>
            <person name="Isono Y."/>
            <person name="Nakamura Y."/>
            <person name="Nagahari K."/>
            <person name="Murakami K."/>
            <person name="Yasuda T."/>
            <person name="Iwayanagi T."/>
            <person name="Wagatsuma M."/>
            <person name="Shiratori A."/>
            <person name="Sudo H."/>
            <person name="Hosoiri T."/>
            <person name="Kaku Y."/>
            <person name="Kodaira H."/>
            <person name="Kondo H."/>
            <person name="Sugawara M."/>
            <person name="Takahashi M."/>
            <person name="Kanda K."/>
            <person name="Yokoi T."/>
            <person name="Furuya T."/>
            <person name="Kikkawa E."/>
            <person name="Omura Y."/>
            <person name="Abe K."/>
            <person name="Kamihara K."/>
            <person name="Katsuta N."/>
            <person name="Sato K."/>
            <person name="Tanikawa M."/>
            <person name="Yamazaki M."/>
            <person name="Ninomiya K."/>
            <person name="Ishibashi T."/>
            <person name="Yamashita H."/>
            <person name="Murakawa K."/>
            <person name="Fujimori K."/>
            <person name="Tanai H."/>
            <person name="Kimata M."/>
            <person name="Watanabe M."/>
            <person name="Hiraoka S."/>
            <person name="Chiba Y."/>
            <person name="Ishida S."/>
            <person name="Ono Y."/>
            <person name="Takiguchi S."/>
            <person name="Watanabe S."/>
            <person name="Yosida M."/>
            <person name="Hotuta T."/>
            <person name="Kusano J."/>
            <person name="Kanehori K."/>
            <person name="Takahashi-Fujii A."/>
            <person name="Hara H."/>
            <person name="Tanase T."/>
            <person name="Nomura Y."/>
            <person name="Togiya S."/>
            <person name="Komai F."/>
            <person name="Hara R."/>
            <person name="Takeuchi K."/>
            <person name="Arita M."/>
            <person name="Imose N."/>
            <person name="Musashino K."/>
            <person name="Yuuki H."/>
            <person name="Oshima A."/>
            <person name="Sasaki N."/>
            <person name="Aotsuka S."/>
            <person name="Yoshikawa Y."/>
            <person name="Matsunawa H."/>
            <person name="Ichihara T."/>
            <person name="Shiohata N."/>
            <person name="Sano S."/>
            <person name="Moriya S."/>
            <person name="Momiyama H."/>
            <person name="Satoh N."/>
            <person name="Takami S."/>
            <person name="Terashima Y."/>
            <person name="Suzuki O."/>
            <person name="Nakagawa S."/>
            <person name="Senoh A."/>
            <person name="Mizoguchi H."/>
            <person name="Goto Y."/>
            <person name="Shimizu F."/>
            <person name="Wakebe H."/>
            <person name="Hishigaki H."/>
            <person name="Watanabe T."/>
            <person name="Sugiyama A."/>
            <person name="Takemoto M."/>
            <person name="Kawakami B."/>
            <person name="Yamazaki M."/>
            <person name="Watanabe K."/>
            <person name="Kumagai A."/>
            <person name="Itakura S."/>
            <person name="Fukuzumi Y."/>
            <person name="Fujimori Y."/>
            <person name="Komiyama M."/>
            <person name="Tashiro H."/>
            <person name="Tanigami A."/>
            <person name="Fujiwara T."/>
            <person name="Ono T."/>
            <person name="Yamada K."/>
            <person name="Fujii Y."/>
            <person name="Ozaki K."/>
            <person name="Hirao M."/>
            <person name="Ohmori Y."/>
            <person name="Kawabata A."/>
            <person name="Hikiji T."/>
            <person name="Kobatake N."/>
            <person name="Inagaki H."/>
            <person name="Ikema Y."/>
            <person name="Okamoto S."/>
            <person name="Okitani R."/>
            <person name="Kawakami T."/>
            <person name="Noguchi S."/>
            <person name="Itoh T."/>
            <person name="Shigeta K."/>
            <person name="Senba T."/>
            <person name="Matsumura K."/>
            <person name="Nakajima Y."/>
            <person name="Mizuno T."/>
            <person name="Morinaga M."/>
            <person name="Sasaki M."/>
            <person name="Togashi T."/>
            <person name="Oyama M."/>
            <person name="Hata H."/>
            <person name="Watanabe M."/>
            <person name="Komatsu T."/>
            <person name="Mizushima-Sugano J."/>
            <person name="Satoh T."/>
            <person name="Shirai Y."/>
            <person name="Takahashi Y."/>
            <person name="Nakagawa K."/>
            <person name="Okumura K."/>
            <person name="Nagase T."/>
            <person name="Nomura N."/>
            <person name="Kikuchi H."/>
            <person name="Masuho Y."/>
            <person name="Yamashita R."/>
            <person name="Nakai K."/>
            <person name="Yada T."/>
            <person name="Nakamura Y."/>
            <person name="Ohara O."/>
            <person name="Isogai T."/>
            <person name="Sugano S."/>
        </authorList>
    </citation>
    <scope>NUCLEOTIDE SEQUENCE</scope>
    <source>
        <tissue evidence="1">Brain</tissue>
    </source>
</reference>
<dbReference type="AlphaFoldDB" id="Q96NH1"/>
<dbReference type="EMBL" id="AK055470">
    <property type="protein sequence ID" value="BAB70928.1"/>
    <property type="molecule type" value="mRNA"/>
</dbReference>
<sequence>MYLGFIYPKRFFHLRRVRTANPELSAQCPGLLCSESGSAPPPGWRGWPWSWSKVGFLEEGRHIRTSDGAAHNLTRPLQPILTSSLLASGKGACTIRAEGWASCRHKNWLQWKPEAEDIGTKFCCAPW</sequence>
<proteinExistence type="evidence at transcript level"/>
<protein>
    <submittedName>
        <fullName evidence="2">HCG2033177</fullName>
    </submittedName>
    <submittedName>
        <fullName evidence="1">cDNA FLJ30908 fis, clone FEBRA2006150</fullName>
    </submittedName>
</protein>